<reference evidence="2 3" key="1">
    <citation type="journal article" date="2015" name="Biotechnol. Biofuels">
        <title>Enhanced degradation of softwood versus hardwood by the white-rot fungus Pycnoporus coccineus.</title>
        <authorList>
            <person name="Couturier M."/>
            <person name="Navarro D."/>
            <person name="Chevret D."/>
            <person name="Henrissat B."/>
            <person name="Piumi F."/>
            <person name="Ruiz-Duenas F.J."/>
            <person name="Martinez A.T."/>
            <person name="Grigoriev I.V."/>
            <person name="Riley R."/>
            <person name="Lipzen A."/>
            <person name="Berrin J.G."/>
            <person name="Master E.R."/>
            <person name="Rosso M.N."/>
        </authorList>
    </citation>
    <scope>NUCLEOTIDE SEQUENCE [LARGE SCALE GENOMIC DNA]</scope>
    <source>
        <strain evidence="2 3">BRFM310</strain>
    </source>
</reference>
<proteinExistence type="predicted"/>
<evidence type="ECO:0000256" key="1">
    <source>
        <dbReference type="SAM" id="MobiDB-lite"/>
    </source>
</evidence>
<name>A0A1Y2ILH2_TRAC3</name>
<keyword evidence="3" id="KW-1185">Reference proteome</keyword>
<feature type="region of interest" description="Disordered" evidence="1">
    <location>
        <begin position="118"/>
        <end position="145"/>
    </location>
</feature>
<organism evidence="2 3">
    <name type="scientific">Trametes coccinea (strain BRFM310)</name>
    <name type="common">Pycnoporus coccineus</name>
    <dbReference type="NCBI Taxonomy" id="1353009"/>
    <lineage>
        <taxon>Eukaryota</taxon>
        <taxon>Fungi</taxon>
        <taxon>Dikarya</taxon>
        <taxon>Basidiomycota</taxon>
        <taxon>Agaricomycotina</taxon>
        <taxon>Agaricomycetes</taxon>
        <taxon>Polyporales</taxon>
        <taxon>Polyporaceae</taxon>
        <taxon>Trametes</taxon>
    </lineage>
</organism>
<dbReference type="EMBL" id="KZ084114">
    <property type="protein sequence ID" value="OSD01051.1"/>
    <property type="molecule type" value="Genomic_DNA"/>
</dbReference>
<sequence length="145" mass="15536">MHVVLRRYCIRLRFVTCHSSVAVPDPCRPCGIYSAASTRRRRLPPSRHIPLRYRQSICAVNMSTAGDDFCIGCCGVCCVACTETCNAWCNTKSYGSGGNAGCCTGCCGKSFDQDDFAPNGAAAGRRSIDAQPAPQIPMSDKPTTS</sequence>
<accession>A0A1Y2ILH2</accession>
<evidence type="ECO:0000313" key="3">
    <source>
        <dbReference type="Proteomes" id="UP000193067"/>
    </source>
</evidence>
<dbReference type="AlphaFoldDB" id="A0A1Y2ILH2"/>
<evidence type="ECO:0000313" key="2">
    <source>
        <dbReference type="EMBL" id="OSD01051.1"/>
    </source>
</evidence>
<dbReference type="Proteomes" id="UP000193067">
    <property type="component" value="Unassembled WGS sequence"/>
</dbReference>
<gene>
    <name evidence="2" type="ORF">PYCCODRAFT_571365</name>
</gene>
<protein>
    <submittedName>
        <fullName evidence="2">Uncharacterized protein</fullName>
    </submittedName>
</protein>
<dbReference type="OrthoDB" id="10490134at2759"/>